<evidence type="ECO:0000313" key="2">
    <source>
        <dbReference type="EMBL" id="MCU6761072.1"/>
    </source>
</evidence>
<dbReference type="InterPro" id="IPR051532">
    <property type="entry name" value="Ester_Hydrolysis_Enzymes"/>
</dbReference>
<keyword evidence="3" id="KW-1185">Reference proteome</keyword>
<dbReference type="Proteomes" id="UP001652442">
    <property type="component" value="Unassembled WGS sequence"/>
</dbReference>
<dbReference type="RefSeq" id="WP_262590593.1">
    <property type="nucleotide sequence ID" value="NZ_JAOQJQ010000001.1"/>
</dbReference>
<protein>
    <submittedName>
        <fullName evidence="2">GDSL-type esterase/lipase family protein</fullName>
    </submittedName>
</protein>
<evidence type="ECO:0000313" key="3">
    <source>
        <dbReference type="Proteomes" id="UP001652442"/>
    </source>
</evidence>
<dbReference type="EMBL" id="JAOQJQ010000001">
    <property type="protein sequence ID" value="MCU6761072.1"/>
    <property type="molecule type" value="Genomic_DNA"/>
</dbReference>
<dbReference type="SUPFAM" id="SSF52266">
    <property type="entry name" value="SGNH hydrolase"/>
    <property type="match status" value="1"/>
</dbReference>
<dbReference type="PANTHER" id="PTHR30383:SF5">
    <property type="entry name" value="SGNH HYDROLASE-TYPE ESTERASE DOMAIN-CONTAINING PROTEIN"/>
    <property type="match status" value="1"/>
</dbReference>
<proteinExistence type="predicted"/>
<dbReference type="PANTHER" id="PTHR30383">
    <property type="entry name" value="THIOESTERASE 1/PROTEASE 1/LYSOPHOSPHOLIPASE L1"/>
    <property type="match status" value="1"/>
</dbReference>
<dbReference type="InterPro" id="IPR013830">
    <property type="entry name" value="SGNH_hydro"/>
</dbReference>
<accession>A0ABT2THA8</accession>
<dbReference type="Pfam" id="PF13472">
    <property type="entry name" value="Lipase_GDSL_2"/>
    <property type="match status" value="1"/>
</dbReference>
<evidence type="ECO:0000259" key="1">
    <source>
        <dbReference type="Pfam" id="PF13472"/>
    </source>
</evidence>
<sequence>MMKEKKMICIGDSLTYGLGVPVEDNWVELLNKRSFRQVINRGISGDTSGGMLARFHREVLAEMPDTVLIMGGSNDLIMGCDISVVKSNLMAMVHQAYAAKINVIACAEISGDTAHIRPDWKQISDFCEVDQKLFQMSIWMEEFCRVFQVPFINLYDRFKKRTQGRIQDYFFDGVHPNRQGHRLIADIIADEQRMVLDERMIRK</sequence>
<comment type="caution">
    <text evidence="2">The sequence shown here is derived from an EMBL/GenBank/DDBJ whole genome shotgun (WGS) entry which is preliminary data.</text>
</comment>
<feature type="domain" description="SGNH hydrolase-type esterase" evidence="1">
    <location>
        <begin position="9"/>
        <end position="183"/>
    </location>
</feature>
<dbReference type="InterPro" id="IPR036514">
    <property type="entry name" value="SGNH_hydro_sf"/>
</dbReference>
<gene>
    <name evidence="2" type="ORF">OCV88_01820</name>
</gene>
<dbReference type="Gene3D" id="3.40.50.1110">
    <property type="entry name" value="SGNH hydrolase"/>
    <property type="match status" value="1"/>
</dbReference>
<name>A0ABT2THA8_9FIRM</name>
<reference evidence="2 3" key="1">
    <citation type="journal article" date="2021" name="ISME Commun">
        <title>Automated analysis of genomic sequences facilitates high-throughput and comprehensive description of bacteria.</title>
        <authorList>
            <person name="Hitch T.C.A."/>
        </authorList>
    </citation>
    <scope>NUCLEOTIDE SEQUENCE [LARGE SCALE GENOMIC DNA]</scope>
    <source>
        <strain evidence="2 3">Sanger_109</strain>
    </source>
</reference>
<organism evidence="2 3">
    <name type="scientific">Brotonthovivens ammoniilytica</name>
    <dbReference type="NCBI Taxonomy" id="2981725"/>
    <lineage>
        <taxon>Bacteria</taxon>
        <taxon>Bacillati</taxon>
        <taxon>Bacillota</taxon>
        <taxon>Clostridia</taxon>
        <taxon>Lachnospirales</taxon>
        <taxon>Lachnospiraceae</taxon>
        <taxon>Brotonthovivens</taxon>
    </lineage>
</organism>